<accession>A0A6I6HPK1</accession>
<protein>
    <submittedName>
        <fullName evidence="1">Uncharacterized protein</fullName>
    </submittedName>
</protein>
<organism evidence="1 2">
    <name type="scientific">Variovorax paradoxus</name>
    <dbReference type="NCBI Taxonomy" id="34073"/>
    <lineage>
        <taxon>Bacteria</taxon>
        <taxon>Pseudomonadati</taxon>
        <taxon>Pseudomonadota</taxon>
        <taxon>Betaproteobacteria</taxon>
        <taxon>Burkholderiales</taxon>
        <taxon>Comamonadaceae</taxon>
        <taxon>Variovorax</taxon>
    </lineage>
</organism>
<evidence type="ECO:0000313" key="1">
    <source>
        <dbReference type="EMBL" id="QGW84948.1"/>
    </source>
</evidence>
<gene>
    <name evidence="1" type="ORF">GOQ09_10215</name>
</gene>
<dbReference type="AlphaFoldDB" id="A0A6I6HPK1"/>
<dbReference type="Proteomes" id="UP000425817">
    <property type="component" value="Chromosome"/>
</dbReference>
<reference evidence="1 2" key="1">
    <citation type="submission" date="2019-12" db="EMBL/GenBank/DDBJ databases">
        <title>Hybrid Genome Assemblies of two High G+C Isolates from Undergraduate Microbiology Courses.</title>
        <authorList>
            <person name="Ne Ville C.J."/>
            <person name="Enright D."/>
            <person name="Hernandez I."/>
            <person name="Dodsworth J."/>
            <person name="Orwin P.M."/>
        </authorList>
    </citation>
    <scope>NUCLEOTIDE SEQUENCE [LARGE SCALE GENOMIC DNA]</scope>
    <source>
        <strain evidence="1 2">CSUSB</strain>
    </source>
</reference>
<proteinExistence type="predicted"/>
<sequence length="65" mass="7264">MHRAYACLEGLIETQRLKDPAEVYMNRSELGALLRLLNAELQHRICTADTAIESVRVALAARVAQ</sequence>
<dbReference type="EMBL" id="CP046622">
    <property type="protein sequence ID" value="QGW84948.1"/>
    <property type="molecule type" value="Genomic_DNA"/>
</dbReference>
<evidence type="ECO:0000313" key="2">
    <source>
        <dbReference type="Proteomes" id="UP000425817"/>
    </source>
</evidence>
<name>A0A6I6HPK1_VARPD</name>